<accession>A0ABM1EDM0</accession>
<organism evidence="1 2">
    <name type="scientific">Priapulus caudatus</name>
    <name type="common">Priapulid worm</name>
    <dbReference type="NCBI Taxonomy" id="37621"/>
    <lineage>
        <taxon>Eukaryota</taxon>
        <taxon>Metazoa</taxon>
        <taxon>Ecdysozoa</taxon>
        <taxon>Scalidophora</taxon>
        <taxon>Priapulida</taxon>
        <taxon>Priapulimorpha</taxon>
        <taxon>Priapulimorphida</taxon>
        <taxon>Priapulidae</taxon>
        <taxon>Priapulus</taxon>
    </lineage>
</organism>
<evidence type="ECO:0000313" key="2">
    <source>
        <dbReference type="RefSeq" id="XP_014670291.1"/>
    </source>
</evidence>
<sequence>MVYRSSVSGCAFYCLRTEHCKSIGFVSTSGRCELMFGTERQNSNETTFIEVLGLKYYDAKKKSPAMCLYPDSLTFPLLLGTDNMFSGVNATWSSFAKSHTFELIAMDSVSAFCHDAEQSRWIQLCVCLWTRKVRAVSLRMSSQG</sequence>
<dbReference type="RefSeq" id="XP_014670291.1">
    <property type="nucleotide sequence ID" value="XM_014814805.1"/>
</dbReference>
<protein>
    <submittedName>
        <fullName evidence="2">Uncharacterized protein LOC106811249</fullName>
    </submittedName>
</protein>
<evidence type="ECO:0000313" key="1">
    <source>
        <dbReference type="Proteomes" id="UP000695022"/>
    </source>
</evidence>
<name>A0ABM1EDM0_PRICU</name>
<dbReference type="GeneID" id="106811249"/>
<proteinExistence type="predicted"/>
<gene>
    <name evidence="2" type="primary">LOC106811249</name>
</gene>
<reference evidence="2" key="1">
    <citation type="submission" date="2025-08" db="UniProtKB">
        <authorList>
            <consortium name="RefSeq"/>
        </authorList>
    </citation>
    <scope>IDENTIFICATION</scope>
</reference>
<dbReference type="Proteomes" id="UP000695022">
    <property type="component" value="Unplaced"/>
</dbReference>
<keyword evidence="1" id="KW-1185">Reference proteome</keyword>